<keyword evidence="1" id="KW-1133">Transmembrane helix</keyword>
<reference evidence="2" key="2">
    <citation type="journal article" date="2015" name="Fish Shellfish Immunol.">
        <title>Early steps in the European eel (Anguilla anguilla)-Vibrio vulnificus interaction in the gills: Role of the RtxA13 toxin.</title>
        <authorList>
            <person name="Callol A."/>
            <person name="Pajuelo D."/>
            <person name="Ebbesson L."/>
            <person name="Teles M."/>
            <person name="MacKenzie S."/>
            <person name="Amaro C."/>
        </authorList>
    </citation>
    <scope>NUCLEOTIDE SEQUENCE</scope>
</reference>
<sequence length="26" mass="2771">MSSPYGNCCYCFTVVATLASSLILLN</sequence>
<organism evidence="2">
    <name type="scientific">Anguilla anguilla</name>
    <name type="common">European freshwater eel</name>
    <name type="synonym">Muraena anguilla</name>
    <dbReference type="NCBI Taxonomy" id="7936"/>
    <lineage>
        <taxon>Eukaryota</taxon>
        <taxon>Metazoa</taxon>
        <taxon>Chordata</taxon>
        <taxon>Craniata</taxon>
        <taxon>Vertebrata</taxon>
        <taxon>Euteleostomi</taxon>
        <taxon>Actinopterygii</taxon>
        <taxon>Neopterygii</taxon>
        <taxon>Teleostei</taxon>
        <taxon>Anguilliformes</taxon>
        <taxon>Anguillidae</taxon>
        <taxon>Anguilla</taxon>
    </lineage>
</organism>
<dbReference type="AlphaFoldDB" id="A0A0E9T940"/>
<reference evidence="2" key="1">
    <citation type="submission" date="2014-11" db="EMBL/GenBank/DDBJ databases">
        <authorList>
            <person name="Amaro Gonzalez C."/>
        </authorList>
    </citation>
    <scope>NUCLEOTIDE SEQUENCE</scope>
</reference>
<dbReference type="EMBL" id="GBXM01058650">
    <property type="protein sequence ID" value="JAH49927.1"/>
    <property type="molecule type" value="Transcribed_RNA"/>
</dbReference>
<protein>
    <submittedName>
        <fullName evidence="2">Uncharacterized protein</fullName>
    </submittedName>
</protein>
<name>A0A0E9T940_ANGAN</name>
<proteinExistence type="predicted"/>
<keyword evidence="1" id="KW-0812">Transmembrane</keyword>
<feature type="transmembrane region" description="Helical" evidence="1">
    <location>
        <begin position="7"/>
        <end position="25"/>
    </location>
</feature>
<evidence type="ECO:0000313" key="2">
    <source>
        <dbReference type="EMBL" id="JAH49927.1"/>
    </source>
</evidence>
<evidence type="ECO:0000256" key="1">
    <source>
        <dbReference type="SAM" id="Phobius"/>
    </source>
</evidence>
<accession>A0A0E9T940</accession>
<keyword evidence="1" id="KW-0472">Membrane</keyword>